<dbReference type="InterPro" id="IPR041123">
    <property type="entry name" value="CRM1_repeat"/>
</dbReference>
<dbReference type="InterPro" id="IPR045065">
    <property type="entry name" value="XPO1/5"/>
</dbReference>
<name>A0A383W8T5_TETOB</name>
<dbReference type="InterPro" id="IPR040485">
    <property type="entry name" value="XPO1_repeat_3"/>
</dbReference>
<evidence type="ECO:0000256" key="4">
    <source>
        <dbReference type="ARBA" id="ARBA00022927"/>
    </source>
</evidence>
<keyword evidence="3" id="KW-0813">Transport</keyword>
<dbReference type="GO" id="GO:0000055">
    <property type="term" value="P:ribosomal large subunit export from nucleus"/>
    <property type="evidence" value="ECO:0007669"/>
    <property type="project" value="TreeGrafter"/>
</dbReference>
<dbReference type="SMART" id="SM01102">
    <property type="entry name" value="CRM1_C"/>
    <property type="match status" value="1"/>
</dbReference>
<dbReference type="Pfam" id="PF08389">
    <property type="entry name" value="Xpo1"/>
    <property type="match status" value="1"/>
</dbReference>
<dbReference type="Pfam" id="PF08767">
    <property type="entry name" value="CRM1_C"/>
    <property type="match status" value="1"/>
</dbReference>
<dbReference type="GO" id="GO:0000056">
    <property type="term" value="P:ribosomal small subunit export from nucleus"/>
    <property type="evidence" value="ECO:0007669"/>
    <property type="project" value="TreeGrafter"/>
</dbReference>
<dbReference type="SUPFAM" id="SSF48371">
    <property type="entry name" value="ARM repeat"/>
    <property type="match status" value="1"/>
</dbReference>
<dbReference type="InterPro" id="IPR013598">
    <property type="entry name" value="Exportin-1/Importin-b-like"/>
</dbReference>
<evidence type="ECO:0000256" key="1">
    <source>
        <dbReference type="ARBA" id="ARBA00004620"/>
    </source>
</evidence>
<dbReference type="SMART" id="SM00913">
    <property type="entry name" value="IBN_N"/>
    <property type="match status" value="1"/>
</dbReference>
<reference evidence="7 8" key="1">
    <citation type="submission" date="2016-10" db="EMBL/GenBank/DDBJ databases">
        <authorList>
            <person name="Cai Z."/>
        </authorList>
    </citation>
    <scope>NUCLEOTIDE SEQUENCE [LARGE SCALE GENOMIC DNA]</scope>
</reference>
<dbReference type="GO" id="GO:0031965">
    <property type="term" value="C:nuclear membrane"/>
    <property type="evidence" value="ECO:0007669"/>
    <property type="project" value="UniProtKB-SubCell"/>
</dbReference>
<protein>
    <recommendedName>
        <fullName evidence="6">Importin N-terminal domain-containing protein</fullName>
    </recommendedName>
</protein>
<keyword evidence="4" id="KW-0653">Protein transport</keyword>
<dbReference type="PANTHER" id="PTHR11223:SF2">
    <property type="entry name" value="EXPORTIN-1"/>
    <property type="match status" value="1"/>
</dbReference>
<evidence type="ECO:0000256" key="3">
    <source>
        <dbReference type="ARBA" id="ARBA00022448"/>
    </source>
</evidence>
<dbReference type="GO" id="GO:0006611">
    <property type="term" value="P:protein export from nucleus"/>
    <property type="evidence" value="ECO:0007669"/>
    <property type="project" value="InterPro"/>
</dbReference>
<dbReference type="Gene3D" id="1.25.10.10">
    <property type="entry name" value="Leucine-rich Repeat Variant"/>
    <property type="match status" value="1"/>
</dbReference>
<evidence type="ECO:0000313" key="7">
    <source>
        <dbReference type="EMBL" id="SZX73610.1"/>
    </source>
</evidence>
<dbReference type="InterPro" id="IPR001494">
    <property type="entry name" value="Importin-beta_N"/>
</dbReference>
<dbReference type="GO" id="GO:0031267">
    <property type="term" value="F:small GTPase binding"/>
    <property type="evidence" value="ECO:0007669"/>
    <property type="project" value="InterPro"/>
</dbReference>
<dbReference type="PANTHER" id="PTHR11223">
    <property type="entry name" value="EXPORTIN 1/5"/>
    <property type="match status" value="1"/>
</dbReference>
<evidence type="ECO:0000256" key="2">
    <source>
        <dbReference type="ARBA" id="ARBA00009466"/>
    </source>
</evidence>
<dbReference type="InterPro" id="IPR011989">
    <property type="entry name" value="ARM-like"/>
</dbReference>
<dbReference type="Pfam" id="PF03810">
    <property type="entry name" value="IBN_N"/>
    <property type="match status" value="1"/>
</dbReference>
<evidence type="ECO:0000313" key="8">
    <source>
        <dbReference type="Proteomes" id="UP000256970"/>
    </source>
</evidence>
<gene>
    <name evidence="7" type="ORF">BQ4739_LOCUS13868</name>
</gene>
<dbReference type="Pfam" id="PF18784">
    <property type="entry name" value="CRM1_repeat_2"/>
    <property type="match status" value="1"/>
</dbReference>
<dbReference type="InterPro" id="IPR016024">
    <property type="entry name" value="ARM-type_fold"/>
</dbReference>
<organism evidence="7 8">
    <name type="scientific">Tetradesmus obliquus</name>
    <name type="common">Green alga</name>
    <name type="synonym">Acutodesmus obliquus</name>
    <dbReference type="NCBI Taxonomy" id="3088"/>
    <lineage>
        <taxon>Eukaryota</taxon>
        <taxon>Viridiplantae</taxon>
        <taxon>Chlorophyta</taxon>
        <taxon>core chlorophytes</taxon>
        <taxon>Chlorophyceae</taxon>
        <taxon>CS clade</taxon>
        <taxon>Sphaeropleales</taxon>
        <taxon>Scenedesmaceae</taxon>
        <taxon>Tetradesmus</taxon>
    </lineage>
</organism>
<comment type="subcellular location">
    <subcellularLocation>
        <location evidence="1">Nucleus membrane</location>
        <topology evidence="1">Peripheral membrane protein</topology>
        <orientation evidence="1">Nucleoplasmic side</orientation>
    </subcellularLocation>
</comment>
<proteinExistence type="inferred from homology"/>
<dbReference type="InterPro" id="IPR041235">
    <property type="entry name" value="Exp1_repeat_2"/>
</dbReference>
<feature type="domain" description="Importin N-terminal" evidence="6">
    <location>
        <begin position="39"/>
        <end position="105"/>
    </location>
</feature>
<keyword evidence="8" id="KW-1185">Reference proteome</keyword>
<evidence type="ECO:0000256" key="5">
    <source>
        <dbReference type="ARBA" id="ARBA00023242"/>
    </source>
</evidence>
<dbReference type="Pfam" id="PF18777">
    <property type="entry name" value="CRM1_repeat"/>
    <property type="match status" value="1"/>
</dbReference>
<dbReference type="GO" id="GO:0005049">
    <property type="term" value="F:nuclear export signal receptor activity"/>
    <property type="evidence" value="ECO:0007669"/>
    <property type="project" value="InterPro"/>
</dbReference>
<evidence type="ECO:0000259" key="6">
    <source>
        <dbReference type="PROSITE" id="PS50166"/>
    </source>
</evidence>
<dbReference type="InterPro" id="IPR014877">
    <property type="entry name" value="XPO1_C_dom"/>
</dbReference>
<dbReference type="AlphaFoldDB" id="A0A383W8T5"/>
<accession>A0A383W8T5</accession>
<dbReference type="PROSITE" id="PS50166">
    <property type="entry name" value="IMPORTIN_B_NT"/>
    <property type="match status" value="1"/>
</dbReference>
<sequence>MAVAAQALLDFSKPVDVDLLESTVGLFYGAGTPEQRTAAEQVLKTFQENPEAWTRVDTILEKGKTQQTKFFALQILESVIKFKWAALPAEQREGIKNYTSNLIIKYSTNEALYRAESTFINKLNLILVQILKQDWPHKWQSFIPDIVAASKTNETLCENSMTILKLLSEEVFDFSRGELTQAKTRELKLTLNNEFRSIHELCMFVLLNTRKTELLRATLTALAAYLSWVPPGYIFESQLVNALLGLFPQAPFRNVALQCLTEVGSLQMPPEFDAHFGTFYRMFSQQLVAILPPNTNLAQAYEAGTDEQQAFVQNLALFYTGFFKHHIAFLEASPGDHEVLRLGLENLIAISYVDDTEVFKTCLDYWNVFVADIYTSSCQASMAATTGAGGSGDGGFSFGSPAGAAANGAVSAAGSRKALYAGILSKLRALMVNRMAKPEEVIVVEDENGNIVRETMKDNDVLMQYRTMRETLIYLSHLDYEDTELQMLEKLRGQMSGTWTWNGLNTLCWAIGSISGSMHEEQENRFLVTVIRDLLNLCEITRGKDNKAVIASNIMYVVGQYPKFLRAHWKFLKTVVNKLFEFMHETHPGVQDMACDTFLKISNKCKRKFVVLQLQEQQPFVAELLDNLAATIQDLQPHQIHSFFESVGLMIGAEVDPAKRDEYLARLMAPPNNIWGTILAQAQANPAVLQQQEVIKSLQNVLQTNVSVCSSLGHPYLSQMVTMADSMLQVYRLYSESITAAITSGGPHAARSSFVKYMRSVKKAVLRLVEVFVDKCDDGPLLATKFVPALMEPVLGDYGSSVPDAREAEVLSLFAAIVRKLKGLMEPEVPKVLAAVFEPTLGMITVNFEDFPEHRLKFFGLLHAVTNHCFACLFGMSPPQLKLLLDSIVWAFRHTERNVAETGLLLLEDMLKSFAGSEYATQFHQAYYTLLTREVFAVMTDTFHTPGFKLHCKILLHLFGLVRSDTVIKAPLWDVAAKGPTAYASNAAFVQEYVCGLLSSSFPNMTPVQIQAAVGGMMAIEDKRAFKHHMRDFLVQTKAFGNAETDQLYAEETAAKIAEANSRLQAIPGMVPPNQVNDDMADA</sequence>
<comment type="similarity">
    <text evidence="2">Belongs to the exportin family.</text>
</comment>
<dbReference type="FunFam" id="1.25.10.10:FF:000022">
    <property type="entry name" value="protein EXPORTIN 1A"/>
    <property type="match status" value="1"/>
</dbReference>
<keyword evidence="5" id="KW-0539">Nucleus</keyword>
<dbReference type="Pfam" id="PF18787">
    <property type="entry name" value="CRM1_repeat_3"/>
    <property type="match status" value="1"/>
</dbReference>
<dbReference type="STRING" id="3088.A0A383W8T5"/>
<dbReference type="EMBL" id="FNXT01001194">
    <property type="protein sequence ID" value="SZX73610.1"/>
    <property type="molecule type" value="Genomic_DNA"/>
</dbReference>
<dbReference type="Proteomes" id="UP000256970">
    <property type="component" value="Unassembled WGS sequence"/>
</dbReference>
<dbReference type="GO" id="GO:0005737">
    <property type="term" value="C:cytoplasm"/>
    <property type="evidence" value="ECO:0007669"/>
    <property type="project" value="TreeGrafter"/>
</dbReference>